<organism evidence="2 3">
    <name type="scientific">Eiseniibacteriota bacterium</name>
    <dbReference type="NCBI Taxonomy" id="2212470"/>
    <lineage>
        <taxon>Bacteria</taxon>
        <taxon>Candidatus Eiseniibacteriota</taxon>
    </lineage>
</organism>
<dbReference type="EMBL" id="JABDJR010000370">
    <property type="protein sequence ID" value="NNF06952.1"/>
    <property type="molecule type" value="Genomic_DNA"/>
</dbReference>
<evidence type="ECO:0000313" key="3">
    <source>
        <dbReference type="Proteomes" id="UP000547674"/>
    </source>
</evidence>
<sequence length="238" mass="24992">MKLLLTTLVIGVALTLTFAVPAQAADPVPGTYTSIDIGFGSQDVLTGRGSNSRPVPDLGIDNVFNTMSWDGATLGTQWNFQCAVSTSQTTTNNLDANGNGTILFETIYTGGTFWFSMSGPWSGAAVDLTGTVNTTIRNTTLQYVNFVPVAAVENVSTSGAFDGSGCVLDFVINNTVGLGDTDSNPPLPADYPPFLDTACQTGVRTSGSWGDIRDIILAISCPTAVEPKTWGGIKQIYN</sequence>
<gene>
    <name evidence="2" type="ORF">HKN21_09345</name>
</gene>
<feature type="signal peptide" evidence="1">
    <location>
        <begin position="1"/>
        <end position="24"/>
    </location>
</feature>
<dbReference type="Proteomes" id="UP000547674">
    <property type="component" value="Unassembled WGS sequence"/>
</dbReference>
<protein>
    <recommendedName>
        <fullName evidence="4">PEP-CTERM sorting domain-containing protein</fullName>
    </recommendedName>
</protein>
<keyword evidence="1" id="KW-0732">Signal</keyword>
<evidence type="ECO:0008006" key="4">
    <source>
        <dbReference type="Google" id="ProtNLM"/>
    </source>
</evidence>
<comment type="caution">
    <text evidence="2">The sequence shown here is derived from an EMBL/GenBank/DDBJ whole genome shotgun (WGS) entry which is preliminary data.</text>
</comment>
<evidence type="ECO:0000256" key="1">
    <source>
        <dbReference type="SAM" id="SignalP"/>
    </source>
</evidence>
<reference evidence="2 3" key="1">
    <citation type="submission" date="2020-03" db="EMBL/GenBank/DDBJ databases">
        <title>Metabolic flexibility allows generalist bacteria to become dominant in a frequently disturbed ecosystem.</title>
        <authorList>
            <person name="Chen Y.-J."/>
            <person name="Leung P.M."/>
            <person name="Bay S.K."/>
            <person name="Hugenholtz P."/>
            <person name="Kessler A.J."/>
            <person name="Shelley G."/>
            <person name="Waite D.W."/>
            <person name="Cook P.L."/>
            <person name="Greening C."/>
        </authorList>
    </citation>
    <scope>NUCLEOTIDE SEQUENCE [LARGE SCALE GENOMIC DNA]</scope>
    <source>
        <strain evidence="2">SS_bin_28</strain>
    </source>
</reference>
<name>A0A7Y2H2Q0_UNCEI</name>
<feature type="chain" id="PRO_5031501986" description="PEP-CTERM sorting domain-containing protein" evidence="1">
    <location>
        <begin position="25"/>
        <end position="238"/>
    </location>
</feature>
<accession>A0A7Y2H2Q0</accession>
<evidence type="ECO:0000313" key="2">
    <source>
        <dbReference type="EMBL" id="NNF06952.1"/>
    </source>
</evidence>
<dbReference type="AlphaFoldDB" id="A0A7Y2H2Q0"/>
<proteinExistence type="predicted"/>